<evidence type="ECO:0000313" key="3">
    <source>
        <dbReference type="Proteomes" id="UP000323317"/>
    </source>
</evidence>
<dbReference type="PROSITE" id="PS51257">
    <property type="entry name" value="PROKAR_LIPOPROTEIN"/>
    <property type="match status" value="1"/>
</dbReference>
<dbReference type="InterPro" id="IPR037873">
    <property type="entry name" value="BamE-like"/>
</dbReference>
<accession>A0A5D4KA44</accession>
<keyword evidence="1" id="KW-0732">Signal</keyword>
<protein>
    <recommendedName>
        <fullName evidence="4">DUF3862 domain-containing protein</fullName>
    </recommendedName>
</protein>
<evidence type="ECO:0000313" key="2">
    <source>
        <dbReference type="EMBL" id="TYR74254.1"/>
    </source>
</evidence>
<proteinExistence type="predicted"/>
<dbReference type="RefSeq" id="WP_148947740.1">
    <property type="nucleotide sequence ID" value="NZ_JBNIKK010000003.1"/>
</dbReference>
<sequence>MNCKASLLLIISISLLLGGCRIESGSSDENAEKVENKAMQENDMKSKEEKTSALATMEMYNQLEKGMSYEEVKEIIGSEGKAATEEGDADMMYIWDGSYPNSFLSVSFKRNKLMSKTQMGLK</sequence>
<organism evidence="2 3">
    <name type="scientific">Rossellomorea vietnamensis</name>
    <dbReference type="NCBI Taxonomy" id="218284"/>
    <lineage>
        <taxon>Bacteria</taxon>
        <taxon>Bacillati</taxon>
        <taxon>Bacillota</taxon>
        <taxon>Bacilli</taxon>
        <taxon>Bacillales</taxon>
        <taxon>Bacillaceae</taxon>
        <taxon>Rossellomorea</taxon>
    </lineage>
</organism>
<dbReference type="Gene3D" id="3.30.1450.10">
    <property type="match status" value="1"/>
</dbReference>
<evidence type="ECO:0000256" key="1">
    <source>
        <dbReference type="ARBA" id="ARBA00022729"/>
    </source>
</evidence>
<reference evidence="2 3" key="1">
    <citation type="submission" date="2019-08" db="EMBL/GenBank/DDBJ databases">
        <title>Bacillus genomes from the desert of Cuatro Cienegas, Coahuila.</title>
        <authorList>
            <person name="Olmedo-Alvarez G."/>
        </authorList>
    </citation>
    <scope>NUCLEOTIDE SEQUENCE [LARGE SCALE GENOMIC DNA]</scope>
    <source>
        <strain evidence="2 3">CH40_1T</strain>
    </source>
</reference>
<name>A0A5D4KA44_9BACI</name>
<gene>
    <name evidence="2" type="ORF">FZC79_15705</name>
</gene>
<dbReference type="AlphaFoldDB" id="A0A5D4KA44"/>
<dbReference type="EMBL" id="VTEH01000013">
    <property type="protein sequence ID" value="TYR74254.1"/>
    <property type="molecule type" value="Genomic_DNA"/>
</dbReference>
<comment type="caution">
    <text evidence="2">The sequence shown here is derived from an EMBL/GenBank/DDBJ whole genome shotgun (WGS) entry which is preliminary data.</text>
</comment>
<dbReference type="Proteomes" id="UP000323317">
    <property type="component" value="Unassembled WGS sequence"/>
</dbReference>
<evidence type="ECO:0008006" key="4">
    <source>
        <dbReference type="Google" id="ProtNLM"/>
    </source>
</evidence>